<dbReference type="PANTHER" id="PTHR47545:SF1">
    <property type="entry name" value="MULTIFUNCTIONAL CCA PROTEIN"/>
    <property type="match status" value="1"/>
</dbReference>
<evidence type="ECO:0000256" key="1">
    <source>
        <dbReference type="ARBA" id="ARBA00022741"/>
    </source>
</evidence>
<dbReference type="InterPro" id="IPR050124">
    <property type="entry name" value="tRNA_CCA-adding_enzyme"/>
</dbReference>
<dbReference type="GO" id="GO:0000166">
    <property type="term" value="F:nucleotide binding"/>
    <property type="evidence" value="ECO:0007669"/>
    <property type="project" value="UniProtKB-KW"/>
</dbReference>
<gene>
    <name evidence="2" type="ORF">EV671_1003110</name>
</gene>
<dbReference type="AlphaFoldDB" id="A0A4R3VK83"/>
<dbReference type="Proteomes" id="UP000295110">
    <property type="component" value="Unassembled WGS sequence"/>
</dbReference>
<reference evidence="2 3" key="1">
    <citation type="submission" date="2019-03" db="EMBL/GenBank/DDBJ databases">
        <title>Genomic Encyclopedia of Type Strains, Phase IV (KMG-IV): sequencing the most valuable type-strain genomes for metagenomic binning, comparative biology and taxonomic classification.</title>
        <authorList>
            <person name="Goeker M."/>
        </authorList>
    </citation>
    <scope>NUCLEOTIDE SEQUENCE [LARGE SCALE GENOMIC DNA]</scope>
    <source>
        <strain evidence="2 3">DSM 654</strain>
    </source>
</reference>
<dbReference type="GO" id="GO:0016740">
    <property type="term" value="F:transferase activity"/>
    <property type="evidence" value="ECO:0007669"/>
    <property type="project" value="UniProtKB-KW"/>
</dbReference>
<evidence type="ECO:0000313" key="3">
    <source>
        <dbReference type="Proteomes" id="UP000295110"/>
    </source>
</evidence>
<organism evidence="2 3">
    <name type="scientific">Roseateles saccharophilus</name>
    <name type="common">Pseudomonas saccharophila</name>
    <dbReference type="NCBI Taxonomy" id="304"/>
    <lineage>
        <taxon>Bacteria</taxon>
        <taxon>Pseudomonadati</taxon>
        <taxon>Pseudomonadota</taxon>
        <taxon>Betaproteobacteria</taxon>
        <taxon>Burkholderiales</taxon>
        <taxon>Sphaerotilaceae</taxon>
        <taxon>Roseateles</taxon>
    </lineage>
</organism>
<dbReference type="PANTHER" id="PTHR47545">
    <property type="entry name" value="MULTIFUNCTIONAL CCA PROTEIN"/>
    <property type="match status" value="1"/>
</dbReference>
<keyword evidence="1" id="KW-0547">Nucleotide-binding</keyword>
<protein>
    <submittedName>
        <fullName evidence="2">tRNA nucleotidyltransferase (CCA-adding enzyme)</fullName>
    </submittedName>
</protein>
<dbReference type="SUPFAM" id="SSF81891">
    <property type="entry name" value="Poly A polymerase C-terminal region-like"/>
    <property type="match status" value="1"/>
</dbReference>
<dbReference type="RefSeq" id="WP_165917460.1">
    <property type="nucleotide sequence ID" value="NZ_CBCSGL010000002.1"/>
</dbReference>
<sequence>MMTNVDELRDLLRSSGDPGTALPGSAPPQAVRLAAALVLLMARGGIVRMSPGARWQLIEAALLAPQPSLAFEALRRHRVLAVLLPEVAALFGVPQLSDGREWQDVGEHQWRFVDEVARAGAPPALRFAALMHKIGKAGTPREIWPSHYKQELRAHAALQALARRVTVPAPALALAHLVVDVLDRIHAVSDMRAGPIAQLLARLQAGEQPERFEQLLALAACDWAAYPGHHAADYAKAARLRLAQRAAGQVAVKGLSADAALQARAEAIHAALRPR</sequence>
<comment type="caution">
    <text evidence="2">The sequence shown here is derived from an EMBL/GenBank/DDBJ whole genome shotgun (WGS) entry which is preliminary data.</text>
</comment>
<dbReference type="Gene3D" id="1.10.3090.10">
    <property type="entry name" value="cca-adding enzyme, domain 2"/>
    <property type="match status" value="1"/>
</dbReference>
<evidence type="ECO:0000313" key="2">
    <source>
        <dbReference type="EMBL" id="TCV03455.1"/>
    </source>
</evidence>
<proteinExistence type="predicted"/>
<keyword evidence="3" id="KW-1185">Reference proteome</keyword>
<accession>A0A4R3VK83</accession>
<dbReference type="EMBL" id="SMBU01000003">
    <property type="protein sequence ID" value="TCV03455.1"/>
    <property type="molecule type" value="Genomic_DNA"/>
</dbReference>
<keyword evidence="2" id="KW-0808">Transferase</keyword>
<name>A0A4R3VK83_ROSSA</name>